<dbReference type="SMART" id="SM00213">
    <property type="entry name" value="UBQ"/>
    <property type="match status" value="1"/>
</dbReference>
<keyword evidence="2" id="KW-0812">Transmembrane</keyword>
<evidence type="ECO:0000256" key="1">
    <source>
        <dbReference type="SAM" id="MobiDB-lite"/>
    </source>
</evidence>
<dbReference type="PROSITE" id="PS50053">
    <property type="entry name" value="UBIQUITIN_2"/>
    <property type="match status" value="1"/>
</dbReference>
<keyword evidence="2" id="KW-1133">Transmembrane helix</keyword>
<dbReference type="PRINTS" id="PR00348">
    <property type="entry name" value="UBIQUITIN"/>
</dbReference>
<dbReference type="InterPro" id="IPR029071">
    <property type="entry name" value="Ubiquitin-like_domsf"/>
</dbReference>
<dbReference type="AlphaFoldDB" id="D1PR04"/>
<dbReference type="InterPro" id="IPR000626">
    <property type="entry name" value="Ubiquitin-like_dom"/>
</dbReference>
<dbReference type="SUPFAM" id="SSF54236">
    <property type="entry name" value="Ubiquitin-like"/>
    <property type="match status" value="1"/>
</dbReference>
<dbReference type="InterPro" id="IPR019954">
    <property type="entry name" value="Ubiquitin_CS"/>
</dbReference>
<feature type="compositionally biased region" description="Low complexity" evidence="1">
    <location>
        <begin position="583"/>
        <end position="610"/>
    </location>
</feature>
<feature type="region of interest" description="Disordered" evidence="1">
    <location>
        <begin position="583"/>
        <end position="691"/>
    </location>
</feature>
<dbReference type="Gene3D" id="2.160.20.110">
    <property type="match status" value="1"/>
</dbReference>
<dbReference type="Proteomes" id="UP000003438">
    <property type="component" value="Unassembled WGS sequence"/>
</dbReference>
<dbReference type="SUPFAM" id="SSF51126">
    <property type="entry name" value="Pectin lyase-like"/>
    <property type="match status" value="1"/>
</dbReference>
<dbReference type="eggNOG" id="COG4964">
    <property type="taxonomic scope" value="Bacteria"/>
</dbReference>
<accession>D1PR04</accession>
<organism evidence="4 5">
    <name type="scientific">Subdoligranulum variabile DSM 15176</name>
    <dbReference type="NCBI Taxonomy" id="411471"/>
    <lineage>
        <taxon>Bacteria</taxon>
        <taxon>Bacillati</taxon>
        <taxon>Bacillota</taxon>
        <taxon>Clostridia</taxon>
        <taxon>Eubacteriales</taxon>
        <taxon>Oscillospiraceae</taxon>
        <taxon>Subdoligranulum</taxon>
    </lineage>
</organism>
<feature type="transmembrane region" description="Helical" evidence="2">
    <location>
        <begin position="694"/>
        <end position="715"/>
    </location>
</feature>
<protein>
    <submittedName>
        <fullName evidence="4">Ubiquitin family</fullName>
    </submittedName>
</protein>
<dbReference type="EMBL" id="ACBY02000054">
    <property type="protein sequence ID" value="EFB74851.1"/>
    <property type="molecule type" value="Genomic_DNA"/>
</dbReference>
<keyword evidence="2" id="KW-0472">Membrane</keyword>
<feature type="compositionally biased region" description="Low complexity" evidence="1">
    <location>
        <begin position="674"/>
        <end position="688"/>
    </location>
</feature>
<comment type="caution">
    <text evidence="4">The sequence shown here is derived from an EMBL/GenBank/DDBJ whole genome shotgun (WGS) entry which is preliminary data.</text>
</comment>
<evidence type="ECO:0000259" key="3">
    <source>
        <dbReference type="PROSITE" id="PS50053"/>
    </source>
</evidence>
<dbReference type="InterPro" id="IPR011050">
    <property type="entry name" value="Pectin_lyase_fold/virulence"/>
</dbReference>
<dbReference type="Pfam" id="PF00240">
    <property type="entry name" value="ubiquitin"/>
    <property type="match status" value="1"/>
</dbReference>
<dbReference type="PANTHER" id="PTHR10666">
    <property type="entry name" value="UBIQUITIN"/>
    <property type="match status" value="1"/>
</dbReference>
<dbReference type="FunFam" id="3.10.20.90:FF:000160">
    <property type="entry name" value="Polyubiquitin-C"/>
    <property type="match status" value="1"/>
</dbReference>
<name>D1PR04_9FIRM</name>
<dbReference type="eggNOG" id="COG5272">
    <property type="taxonomic scope" value="Bacteria"/>
</dbReference>
<dbReference type="HOGENOM" id="CLU_383515_0_0_9"/>
<feature type="domain" description="Ubiquitin-like" evidence="3">
    <location>
        <begin position="76"/>
        <end position="145"/>
    </location>
</feature>
<dbReference type="InterPro" id="IPR050158">
    <property type="entry name" value="Ubiquitin_ubiquitin-like"/>
</dbReference>
<feature type="transmembrane region" description="Helical" evidence="2">
    <location>
        <begin position="55"/>
        <end position="80"/>
    </location>
</feature>
<keyword evidence="5" id="KW-1185">Reference proteome</keyword>
<dbReference type="Gene3D" id="3.10.20.90">
    <property type="entry name" value="Phosphatidylinositol 3-kinase Catalytic Subunit, Chain A, domain 1"/>
    <property type="match status" value="1"/>
</dbReference>
<dbReference type="PROSITE" id="PS00299">
    <property type="entry name" value="UBIQUITIN_1"/>
    <property type="match status" value="1"/>
</dbReference>
<evidence type="ECO:0000256" key="2">
    <source>
        <dbReference type="SAM" id="Phobius"/>
    </source>
</evidence>
<gene>
    <name evidence="4" type="ORF">SUBVAR_06831</name>
</gene>
<dbReference type="InterPro" id="IPR019956">
    <property type="entry name" value="Ubiquitin_dom"/>
</dbReference>
<reference evidence="4" key="1">
    <citation type="submission" date="2009-12" db="EMBL/GenBank/DDBJ databases">
        <authorList>
            <person name="Weinstock G."/>
            <person name="Sodergren E."/>
            <person name="Clifton S."/>
            <person name="Fulton L."/>
            <person name="Fulton B."/>
            <person name="Courtney L."/>
            <person name="Fronick C."/>
            <person name="Harrison M."/>
            <person name="Strong C."/>
            <person name="Farmer C."/>
            <person name="Delahaunty K."/>
            <person name="Markovic C."/>
            <person name="Hall O."/>
            <person name="Minx P."/>
            <person name="Tomlinson C."/>
            <person name="Mitreva M."/>
            <person name="Nelson J."/>
            <person name="Hou S."/>
            <person name="Wollam A."/>
            <person name="Pepin K.H."/>
            <person name="Johnson M."/>
            <person name="Bhonagiri V."/>
            <person name="Nash W.E."/>
            <person name="Warren W."/>
            <person name="Chinwalla A."/>
            <person name="Mardis E.R."/>
            <person name="Wilson R.K."/>
        </authorList>
    </citation>
    <scope>NUCLEOTIDE SEQUENCE [LARGE SCALE GENOMIC DNA]</scope>
    <source>
        <strain evidence="4">DSM 15176</strain>
    </source>
</reference>
<dbReference type="eggNOG" id="COG5263">
    <property type="taxonomic scope" value="Bacteria"/>
</dbReference>
<evidence type="ECO:0000313" key="5">
    <source>
        <dbReference type="Proteomes" id="UP000003438"/>
    </source>
</evidence>
<feature type="compositionally biased region" description="Polar residues" evidence="1">
    <location>
        <begin position="627"/>
        <end position="640"/>
    </location>
</feature>
<evidence type="ECO:0000313" key="4">
    <source>
        <dbReference type="EMBL" id="EFB74851.1"/>
    </source>
</evidence>
<proteinExistence type="predicted"/>
<dbReference type="STRING" id="411471.SUBVAR_06831"/>
<sequence>MVAVLFFWPKRFRKPVVPNIKKCYDKTDCIQETIRDYPRGTGEVDRMKHKRIGRLLTVFISLMLAAFIMPTTAFAMQVFVKRLAGKHITLEVEPTDRIEDVKQKIQDKEGIPPERQRLIFAGKILEDGNTLQDYSIRKDSTIYLVPLGTYDENGFEITGAGYQPPELVDGVYQVKNAGNLFWLAQWVNECEENQGVNVLLTEDITIPADRTWTPIGLEKDGKNKAYTGTFDGQGHTIRGLVTAGQEGGLFWAVGANGTVKNLGLTEGTFTGGAGNCVGAIAGRSSGTIENCYSTCTVTGETGSAGGICGTAEGSAVLKNCYNTGSVTVTGSGTAGGICGSVTADAVRISDCYNTGALSAPDAVHGIACCAGNVSYDTVVQADSCFYLAEQEDEAGGKTAVQFASGSVAWLLQKGRTDLVWGQTVGVDPFPVCTTDPSRRVIRITVQDMTKGTGTTEILWANAGRPVGFEANCTYYEEEACTTEVPDDRTFDGDTTLYAIRWAAVTKAPAANQLTCNGQAQELVTAGTATGGTLQYSLRKEGGYTTAIPTGTDAGTYTVWYKVAGDDSHRDSLPACVQVVIRQESASSQQEENNSNNTPTATPAPTAAPTATPTPVPVTQPAAGSPPKGTSISKTTASHKGTASPVPTAAPEPTASPVPAGTPAVSESQTPPPRQTETAETAEAAAAQQDSAWPWPVPAAGILAVAAAAALGWRAFRKRREK</sequence>